<accession>A0ABU7RDB6</accession>
<protein>
    <submittedName>
        <fullName evidence="5">Class I SAM-dependent methyltransferase</fullName>
        <ecNumber evidence="5">2.1.1.-</ecNumber>
    </submittedName>
</protein>
<dbReference type="CDD" id="cd02440">
    <property type="entry name" value="AdoMet_MTases"/>
    <property type="match status" value="1"/>
</dbReference>
<dbReference type="EMBL" id="JAZGLY010000001">
    <property type="protein sequence ID" value="MEE6185981.1"/>
    <property type="molecule type" value="Genomic_DNA"/>
</dbReference>
<keyword evidence="1 5" id="KW-0489">Methyltransferase</keyword>
<dbReference type="InterPro" id="IPR019614">
    <property type="entry name" value="SAM-dep_methyl-trfase"/>
</dbReference>
<dbReference type="PANTHER" id="PTHR43042:SF3">
    <property type="entry name" value="RIBOSOMAL RNA LARGE SUBUNIT METHYLTRANSFERASE YWBD-RELATED"/>
    <property type="match status" value="1"/>
</dbReference>
<dbReference type="Pfam" id="PF10672">
    <property type="entry name" value="Methyltrans_SAM"/>
    <property type="match status" value="1"/>
</dbReference>
<comment type="caution">
    <text evidence="5">The sequence shown here is derived from an EMBL/GenBank/DDBJ whole genome shotgun (WGS) entry which is preliminary data.</text>
</comment>
<reference evidence="5 6" key="1">
    <citation type="submission" date="2024-01" db="EMBL/GenBank/DDBJ databases">
        <title>Niabella digestum sp. nov., isolated from waste digestion system.</title>
        <authorList>
            <person name="Zhang L."/>
        </authorList>
    </citation>
    <scope>NUCLEOTIDE SEQUENCE [LARGE SCALE GENOMIC DNA]</scope>
    <source>
        <strain evidence="5 6">A18</strain>
    </source>
</reference>
<dbReference type="EC" id="2.1.1.-" evidence="5"/>
<dbReference type="RefSeq" id="WP_330973387.1">
    <property type="nucleotide sequence ID" value="NZ_JAZGLY010000001.1"/>
</dbReference>
<sequence>MSDVNKFEMFRNRLTKVFKHLQKIARKQNVSCFRIYDHDLPEFPFIIEKYEDRLYASEYKRRHNLTEEQHQLWVKESMKVMSEIIGIPLESIFIKLRQRKPGREGQYQKTGNTKNEFVVRENNLQFIINLSDYLDTGLFLDHRITRKMVMEQAHGKRVLNIFAYTGSFSVYAAAGGATQVTTVDLSNTYTHWARRNMQLNHFNEGDKYAFVVADAVQYIKNLKPASYDIIVLDPPTFSNSKKTDTILDIQRDHVQLVNDCLKALTPNGLLYFSNNYTKFVLDTANIQAATIKDITRQTTPFDFEGKLKRCCFLITK</sequence>
<evidence type="ECO:0000259" key="4">
    <source>
        <dbReference type="Pfam" id="PF10672"/>
    </source>
</evidence>
<evidence type="ECO:0000256" key="1">
    <source>
        <dbReference type="ARBA" id="ARBA00022603"/>
    </source>
</evidence>
<organism evidence="5 6">
    <name type="scientific">Niabella digestorum</name>
    <dbReference type="NCBI Taxonomy" id="3117701"/>
    <lineage>
        <taxon>Bacteria</taxon>
        <taxon>Pseudomonadati</taxon>
        <taxon>Bacteroidota</taxon>
        <taxon>Chitinophagia</taxon>
        <taxon>Chitinophagales</taxon>
        <taxon>Chitinophagaceae</taxon>
        <taxon>Niabella</taxon>
    </lineage>
</organism>
<evidence type="ECO:0000313" key="5">
    <source>
        <dbReference type="EMBL" id="MEE6185981.1"/>
    </source>
</evidence>
<dbReference type="Gene3D" id="3.40.50.150">
    <property type="entry name" value="Vaccinia Virus protein VP39"/>
    <property type="match status" value="1"/>
</dbReference>
<dbReference type="GO" id="GO:0008168">
    <property type="term" value="F:methyltransferase activity"/>
    <property type="evidence" value="ECO:0007669"/>
    <property type="project" value="UniProtKB-KW"/>
</dbReference>
<dbReference type="GO" id="GO:0032259">
    <property type="term" value="P:methylation"/>
    <property type="evidence" value="ECO:0007669"/>
    <property type="project" value="UniProtKB-KW"/>
</dbReference>
<dbReference type="Gene3D" id="3.30.750.80">
    <property type="entry name" value="RNA methyltransferase domain (HRMD) like"/>
    <property type="match status" value="1"/>
</dbReference>
<proteinExistence type="predicted"/>
<keyword evidence="6" id="KW-1185">Reference proteome</keyword>
<dbReference type="Proteomes" id="UP001357452">
    <property type="component" value="Unassembled WGS sequence"/>
</dbReference>
<keyword evidence="3" id="KW-0949">S-adenosyl-L-methionine</keyword>
<dbReference type="PANTHER" id="PTHR43042">
    <property type="entry name" value="SAM-DEPENDENT METHYLTRANSFERASE"/>
    <property type="match status" value="1"/>
</dbReference>
<gene>
    <name evidence="5" type="ORF">V2H41_01720</name>
</gene>
<evidence type="ECO:0000313" key="6">
    <source>
        <dbReference type="Proteomes" id="UP001357452"/>
    </source>
</evidence>
<name>A0ABU7RDB6_9BACT</name>
<evidence type="ECO:0000256" key="3">
    <source>
        <dbReference type="ARBA" id="ARBA00022691"/>
    </source>
</evidence>
<dbReference type="InterPro" id="IPR029063">
    <property type="entry name" value="SAM-dependent_MTases_sf"/>
</dbReference>
<evidence type="ECO:0000256" key="2">
    <source>
        <dbReference type="ARBA" id="ARBA00022679"/>
    </source>
</evidence>
<keyword evidence="2 5" id="KW-0808">Transferase</keyword>
<feature type="domain" description="S-adenosylmethionine-dependent methyltransferase" evidence="4">
    <location>
        <begin position="110"/>
        <end position="298"/>
    </location>
</feature>
<dbReference type="SUPFAM" id="SSF53335">
    <property type="entry name" value="S-adenosyl-L-methionine-dependent methyltransferases"/>
    <property type="match status" value="1"/>
</dbReference>